<comment type="caution">
    <text evidence="1">The sequence shown here is derived from an EMBL/GenBank/DDBJ whole genome shotgun (WGS) entry which is preliminary data.</text>
</comment>
<sequence>MSDNPPWYVQDENGEFVVLAVPLRLKEHPEIVRRGLQLEPAYPMKVGTVYRSSHHKDPQYVVKILDTDTEERDIYIRLLRDLCLMNSEPGRLGTRL</sequence>
<protein>
    <submittedName>
        <fullName evidence="1">Uncharacterized protein</fullName>
    </submittedName>
</protein>
<keyword evidence="2" id="KW-1185">Reference proteome</keyword>
<gene>
    <name evidence="1" type="ORF">NUW54_g8557</name>
</gene>
<dbReference type="EMBL" id="JANSHE010002674">
    <property type="protein sequence ID" value="KAJ2990155.1"/>
    <property type="molecule type" value="Genomic_DNA"/>
</dbReference>
<reference evidence="1" key="1">
    <citation type="submission" date="2022-08" db="EMBL/GenBank/DDBJ databases">
        <title>Genome Sequence of Pycnoporus sanguineus.</title>
        <authorList>
            <person name="Buettner E."/>
        </authorList>
    </citation>
    <scope>NUCLEOTIDE SEQUENCE</scope>
    <source>
        <strain evidence="1">CG-C14</strain>
    </source>
</reference>
<accession>A0ACC1PF95</accession>
<name>A0ACC1PF95_9APHY</name>
<dbReference type="Proteomes" id="UP001144978">
    <property type="component" value="Unassembled WGS sequence"/>
</dbReference>
<evidence type="ECO:0000313" key="1">
    <source>
        <dbReference type="EMBL" id="KAJ2990155.1"/>
    </source>
</evidence>
<organism evidence="1 2">
    <name type="scientific">Trametes sanguinea</name>
    <dbReference type="NCBI Taxonomy" id="158606"/>
    <lineage>
        <taxon>Eukaryota</taxon>
        <taxon>Fungi</taxon>
        <taxon>Dikarya</taxon>
        <taxon>Basidiomycota</taxon>
        <taxon>Agaricomycotina</taxon>
        <taxon>Agaricomycetes</taxon>
        <taxon>Polyporales</taxon>
        <taxon>Polyporaceae</taxon>
        <taxon>Trametes</taxon>
    </lineage>
</organism>
<proteinExistence type="predicted"/>
<evidence type="ECO:0000313" key="2">
    <source>
        <dbReference type="Proteomes" id="UP001144978"/>
    </source>
</evidence>